<protein>
    <submittedName>
        <fullName evidence="1">Uncharacterized protein</fullName>
    </submittedName>
</protein>
<dbReference type="AlphaFoldDB" id="A0A1U9KF45"/>
<evidence type="ECO:0000313" key="2">
    <source>
        <dbReference type="Proteomes" id="UP000188937"/>
    </source>
</evidence>
<keyword evidence="2" id="KW-1185">Reference proteome</keyword>
<evidence type="ECO:0000313" key="1">
    <source>
        <dbReference type="EMBL" id="AQS84357.1"/>
    </source>
</evidence>
<sequence>MKDREKEADYNKVRSSFNRNFSLGTYDFIYLNPQVAEKGGLILPQQKEKNPENNKSWLFENKIIINRKEINVDVSFSYINDHTLFGYIKSEYGSNVFSDIFINKSPMNVFGRNASSVYWFYPEIKNMIQEYKSNRSRDFFYKIANSGALPQFGDGRIINTQIFKDHENKTIVLFGSSGYIPLVGAGAQFFFARFDGQSLQPMCLLISGIGSWSFNEGKLSFLRAFVGEK</sequence>
<accession>A0A1U9KF45</accession>
<dbReference type="KEGG" id="aace:A0U92_05745"/>
<gene>
    <name evidence="1" type="ORF">A0U92_05745</name>
</gene>
<reference evidence="1 2" key="1">
    <citation type="submission" date="2016-03" db="EMBL/GenBank/DDBJ databases">
        <title>Acetic acid bacteria sequencing.</title>
        <authorList>
            <person name="Brandt J."/>
            <person name="Jakob F."/>
            <person name="Vogel R.F."/>
        </authorList>
    </citation>
    <scope>NUCLEOTIDE SEQUENCE [LARGE SCALE GENOMIC DNA]</scope>
    <source>
        <strain evidence="1 2">TMW2.1153</strain>
    </source>
</reference>
<name>A0A1U9KF45_ACEAC</name>
<dbReference type="EMBL" id="CP014692">
    <property type="protein sequence ID" value="AQS84357.1"/>
    <property type="molecule type" value="Genomic_DNA"/>
</dbReference>
<organism evidence="1 2">
    <name type="scientific">Acetobacter aceti</name>
    <dbReference type="NCBI Taxonomy" id="435"/>
    <lineage>
        <taxon>Bacteria</taxon>
        <taxon>Pseudomonadati</taxon>
        <taxon>Pseudomonadota</taxon>
        <taxon>Alphaproteobacteria</taxon>
        <taxon>Acetobacterales</taxon>
        <taxon>Acetobacteraceae</taxon>
        <taxon>Acetobacter</taxon>
        <taxon>Acetobacter subgen. Acetobacter</taxon>
    </lineage>
</organism>
<dbReference type="Proteomes" id="UP000188937">
    <property type="component" value="Chromosome"/>
</dbReference>
<proteinExistence type="predicted"/>